<keyword evidence="2" id="KW-0812">Transmembrane</keyword>
<dbReference type="GO" id="GO:0006457">
    <property type="term" value="P:protein folding"/>
    <property type="evidence" value="ECO:0007669"/>
    <property type="project" value="InterPro"/>
</dbReference>
<comment type="caution">
    <text evidence="4">The sequence shown here is derived from an EMBL/GenBank/DDBJ whole genome shotgun (WGS) entry which is preliminary data.</text>
</comment>
<dbReference type="AlphaFoldDB" id="A0A5N5HRY5"/>
<dbReference type="CDD" id="cd10747">
    <property type="entry name" value="DnaJ_C"/>
    <property type="match status" value="1"/>
</dbReference>
<dbReference type="PANTHER" id="PTHR24078:SF575">
    <property type="entry name" value="DNAJ HEAT SHOCK FAMILY PROTEIN"/>
    <property type="match status" value="1"/>
</dbReference>
<evidence type="ECO:0000256" key="2">
    <source>
        <dbReference type="SAM" id="Phobius"/>
    </source>
</evidence>
<dbReference type="GO" id="GO:0005829">
    <property type="term" value="C:cytosol"/>
    <property type="evidence" value="ECO:0007669"/>
    <property type="project" value="TreeGrafter"/>
</dbReference>
<sequence length="226" mass="25043">MESVNPEVIFSTFLVGGTIGENGFQWFECTDSGPGNGPRKAAELYEGATKKLKIYRDVLGASGRKITVEEVLTIEIKPGWKKGTKITFPEKGHDTRRGVIPADIVFIVDEKPHGVYKRDGDDLIVTQKISLAEALTGHTAQLTALDGRKLSVSIGSIISQTHEEVVIGEGMPIHKEQSKKGNLIVKFSVKFPKLTPEQKTGIRMLLFIFILLFCFGKPRRYERKAS</sequence>
<reference evidence="4 5" key="1">
    <citation type="submission" date="2019-09" db="EMBL/GenBank/DDBJ databases">
        <authorList>
            <person name="Ou C."/>
        </authorList>
    </citation>
    <scope>NUCLEOTIDE SEQUENCE [LARGE SCALE GENOMIC DNA]</scope>
    <source>
        <strain evidence="4">S2</strain>
        <tissue evidence="4">Leaf</tissue>
    </source>
</reference>
<organism evidence="4 5">
    <name type="scientific">Pyrus ussuriensis x Pyrus communis</name>
    <dbReference type="NCBI Taxonomy" id="2448454"/>
    <lineage>
        <taxon>Eukaryota</taxon>
        <taxon>Viridiplantae</taxon>
        <taxon>Streptophyta</taxon>
        <taxon>Embryophyta</taxon>
        <taxon>Tracheophyta</taxon>
        <taxon>Spermatophyta</taxon>
        <taxon>Magnoliopsida</taxon>
        <taxon>eudicotyledons</taxon>
        <taxon>Gunneridae</taxon>
        <taxon>Pentapetalae</taxon>
        <taxon>rosids</taxon>
        <taxon>fabids</taxon>
        <taxon>Rosales</taxon>
        <taxon>Rosaceae</taxon>
        <taxon>Amygdaloideae</taxon>
        <taxon>Maleae</taxon>
        <taxon>Pyrus</taxon>
    </lineage>
</organism>
<dbReference type="InterPro" id="IPR002939">
    <property type="entry name" value="DnaJ_C"/>
</dbReference>
<evidence type="ECO:0000313" key="5">
    <source>
        <dbReference type="Proteomes" id="UP000327157"/>
    </source>
</evidence>
<feature type="transmembrane region" description="Helical" evidence="2">
    <location>
        <begin position="200"/>
        <end position="216"/>
    </location>
</feature>
<evidence type="ECO:0000256" key="1">
    <source>
        <dbReference type="ARBA" id="ARBA00023186"/>
    </source>
</evidence>
<accession>A0A5N5HRY5</accession>
<dbReference type="InterPro" id="IPR051339">
    <property type="entry name" value="DnaJ_subfamily_B"/>
</dbReference>
<dbReference type="GO" id="GO:0051082">
    <property type="term" value="F:unfolded protein binding"/>
    <property type="evidence" value="ECO:0007669"/>
    <property type="project" value="InterPro"/>
</dbReference>
<dbReference type="InterPro" id="IPR008971">
    <property type="entry name" value="HSP40/DnaJ_pept-bd"/>
</dbReference>
<gene>
    <name evidence="4" type="ORF">D8674_008048</name>
</gene>
<name>A0A5N5HRY5_9ROSA</name>
<keyword evidence="5" id="KW-1185">Reference proteome</keyword>
<dbReference type="EMBL" id="SMOL01000143">
    <property type="protein sequence ID" value="KAB2630529.1"/>
    <property type="molecule type" value="Genomic_DNA"/>
</dbReference>
<dbReference type="PANTHER" id="PTHR24078">
    <property type="entry name" value="DNAJ HOMOLOG SUBFAMILY C MEMBER"/>
    <property type="match status" value="1"/>
</dbReference>
<evidence type="ECO:0000313" key="4">
    <source>
        <dbReference type="EMBL" id="KAB2630529.1"/>
    </source>
</evidence>
<dbReference type="Pfam" id="PF01556">
    <property type="entry name" value="DnaJ_C"/>
    <property type="match status" value="1"/>
</dbReference>
<reference evidence="4 5" key="3">
    <citation type="submission" date="2019-11" db="EMBL/GenBank/DDBJ databases">
        <title>A de novo genome assembly of a pear dwarfing rootstock.</title>
        <authorList>
            <person name="Wang F."/>
            <person name="Wang J."/>
            <person name="Li S."/>
            <person name="Zhang Y."/>
            <person name="Fang M."/>
            <person name="Ma L."/>
            <person name="Zhao Y."/>
            <person name="Jiang S."/>
        </authorList>
    </citation>
    <scope>NUCLEOTIDE SEQUENCE [LARGE SCALE GENOMIC DNA]</scope>
    <source>
        <strain evidence="4">S2</strain>
        <tissue evidence="4">Leaf</tissue>
    </source>
</reference>
<keyword evidence="1" id="KW-0143">Chaperone</keyword>
<proteinExistence type="predicted"/>
<protein>
    <submittedName>
        <fullName evidence="4">DnaJ subfamily B member 1-like</fullName>
    </submittedName>
</protein>
<dbReference type="GO" id="GO:0051087">
    <property type="term" value="F:protein-folding chaperone binding"/>
    <property type="evidence" value="ECO:0007669"/>
    <property type="project" value="TreeGrafter"/>
</dbReference>
<dbReference type="OrthoDB" id="550424at2759"/>
<dbReference type="FunFam" id="2.60.260.20:FF:000002">
    <property type="entry name" value="Dnaj homolog subfamily b member"/>
    <property type="match status" value="1"/>
</dbReference>
<evidence type="ECO:0000259" key="3">
    <source>
        <dbReference type="Pfam" id="PF01556"/>
    </source>
</evidence>
<dbReference type="Proteomes" id="UP000327157">
    <property type="component" value="Chromosome 12"/>
</dbReference>
<feature type="domain" description="Chaperone DnaJ C-terminal" evidence="3">
    <location>
        <begin position="42"/>
        <end position="192"/>
    </location>
</feature>
<keyword evidence="2" id="KW-1133">Transmembrane helix</keyword>
<dbReference type="SUPFAM" id="SSF49493">
    <property type="entry name" value="HSP40/DnaJ peptide-binding domain"/>
    <property type="match status" value="2"/>
</dbReference>
<dbReference type="FunFam" id="2.60.260.20:FF:000006">
    <property type="entry name" value="DnaJ subfamily B member 13"/>
    <property type="match status" value="1"/>
</dbReference>
<keyword evidence="2" id="KW-0472">Membrane</keyword>
<dbReference type="Gene3D" id="2.60.260.20">
    <property type="entry name" value="Urease metallochaperone UreE, N-terminal domain"/>
    <property type="match status" value="2"/>
</dbReference>
<reference evidence="5" key="2">
    <citation type="submission" date="2019-10" db="EMBL/GenBank/DDBJ databases">
        <title>A de novo genome assembly of a pear dwarfing rootstock.</title>
        <authorList>
            <person name="Wang F."/>
            <person name="Wang J."/>
            <person name="Li S."/>
            <person name="Zhang Y."/>
            <person name="Fang M."/>
            <person name="Ma L."/>
            <person name="Zhao Y."/>
            <person name="Jiang S."/>
        </authorList>
    </citation>
    <scope>NUCLEOTIDE SEQUENCE [LARGE SCALE GENOMIC DNA]</scope>
</reference>